<dbReference type="eggNOG" id="COG1286">
    <property type="taxonomic scope" value="Bacteria"/>
</dbReference>
<dbReference type="PANTHER" id="PTHR37306:SF1">
    <property type="entry name" value="COLICIN V PRODUCTION PROTEIN"/>
    <property type="match status" value="1"/>
</dbReference>
<evidence type="ECO:0000256" key="2">
    <source>
        <dbReference type="ARBA" id="ARBA00022692"/>
    </source>
</evidence>
<dbReference type="GO" id="GO:0009403">
    <property type="term" value="P:toxin biosynthetic process"/>
    <property type="evidence" value="ECO:0007669"/>
    <property type="project" value="InterPro"/>
</dbReference>
<feature type="transmembrane region" description="Helical" evidence="5">
    <location>
        <begin position="28"/>
        <end position="45"/>
    </location>
</feature>
<dbReference type="Proteomes" id="UP000183868">
    <property type="component" value="Chromosome"/>
</dbReference>
<protein>
    <submittedName>
        <fullName evidence="7">Colicin V production protein</fullName>
    </submittedName>
    <submittedName>
        <fullName evidence="6">Membrane protein required for colicin V production</fullName>
    </submittedName>
</protein>
<gene>
    <name evidence="6" type="ORF">Cabys_1595</name>
    <name evidence="7" type="ORF">Calab_2749</name>
</gene>
<dbReference type="KEGG" id="caby:Cabys_1595"/>
<evidence type="ECO:0000313" key="9">
    <source>
        <dbReference type="Proteomes" id="UP000183868"/>
    </source>
</evidence>
<dbReference type="HOGENOM" id="CLU_092720_4_1_0"/>
<evidence type="ECO:0000256" key="4">
    <source>
        <dbReference type="ARBA" id="ARBA00023136"/>
    </source>
</evidence>
<feature type="transmembrane region" description="Helical" evidence="5">
    <location>
        <begin position="145"/>
        <end position="165"/>
    </location>
</feature>
<evidence type="ECO:0000256" key="1">
    <source>
        <dbReference type="ARBA" id="ARBA00004141"/>
    </source>
</evidence>
<dbReference type="STRING" id="880073.Cabys_1595"/>
<feature type="transmembrane region" description="Helical" evidence="5">
    <location>
        <begin position="65"/>
        <end position="83"/>
    </location>
</feature>
<dbReference type="EMBL" id="CP018099">
    <property type="protein sequence ID" value="APF18344.1"/>
    <property type="molecule type" value="Genomic_DNA"/>
</dbReference>
<reference evidence="6 9" key="2">
    <citation type="submission" date="2016-11" db="EMBL/GenBank/DDBJ databases">
        <title>Genomic analysis of Caldithrix abyssi and proposal of a novel bacterial phylum Caldithrichaeota.</title>
        <authorList>
            <person name="Kublanov I."/>
            <person name="Sigalova O."/>
            <person name="Gavrilov S."/>
            <person name="Lebedinsky A."/>
            <person name="Ivanova N."/>
            <person name="Daum C."/>
            <person name="Reddy T."/>
            <person name="Klenk H.P."/>
            <person name="Goker M."/>
            <person name="Reva O."/>
            <person name="Miroshnichenko M."/>
            <person name="Kyprides N."/>
            <person name="Woyke T."/>
            <person name="Gelfand M."/>
        </authorList>
    </citation>
    <scope>NUCLEOTIDE SEQUENCE [LARGE SCALE GENOMIC DNA]</scope>
    <source>
        <strain evidence="6 9">LF13</strain>
    </source>
</reference>
<evidence type="ECO:0000313" key="7">
    <source>
        <dbReference type="EMBL" id="EHO42357.1"/>
    </source>
</evidence>
<dbReference type="InterPro" id="IPR003825">
    <property type="entry name" value="Colicin-V_CvpA"/>
</dbReference>
<evidence type="ECO:0000256" key="5">
    <source>
        <dbReference type="SAM" id="Phobius"/>
    </source>
</evidence>
<keyword evidence="3 5" id="KW-1133">Transmembrane helix</keyword>
<comment type="subcellular location">
    <subcellularLocation>
        <location evidence="1">Membrane</location>
        <topology evidence="1">Multi-pass membrane protein</topology>
    </subcellularLocation>
</comment>
<dbReference type="EMBL" id="CM001402">
    <property type="protein sequence ID" value="EHO42357.1"/>
    <property type="molecule type" value="Genomic_DNA"/>
</dbReference>
<proteinExistence type="predicted"/>
<keyword evidence="4 5" id="KW-0472">Membrane</keyword>
<dbReference type="InParanoid" id="H1XQT4"/>
<keyword evidence="2 5" id="KW-0812">Transmembrane</keyword>
<dbReference type="AlphaFoldDB" id="H1XQT4"/>
<dbReference type="Proteomes" id="UP000004671">
    <property type="component" value="Chromosome"/>
</dbReference>
<name>H1XQT4_CALAY</name>
<dbReference type="RefSeq" id="WP_006929652.1">
    <property type="nucleotide sequence ID" value="NZ_CM001402.1"/>
</dbReference>
<feature type="transmembrane region" description="Helical" evidence="5">
    <location>
        <begin position="104"/>
        <end position="125"/>
    </location>
</feature>
<evidence type="ECO:0000256" key="3">
    <source>
        <dbReference type="ARBA" id="ARBA00022989"/>
    </source>
</evidence>
<dbReference type="PaxDb" id="880073-Calab_2749"/>
<dbReference type="PANTHER" id="PTHR37306">
    <property type="entry name" value="COLICIN V PRODUCTION PROTEIN"/>
    <property type="match status" value="1"/>
</dbReference>
<accession>H1XQT4</accession>
<dbReference type="GO" id="GO:0016020">
    <property type="term" value="C:membrane"/>
    <property type="evidence" value="ECO:0007669"/>
    <property type="project" value="UniProtKB-SubCell"/>
</dbReference>
<sequence>MNSLDVFLIIFIAYFTIRGIFRGLIKELIIILAILLGYYLAMSLYQPLSKWLMQAASLPETGAQILAFVLIFIVVNVVLRMVGSILEKLIKLVFLQPLNRLGGALFGLLKSLFFLSVIVFILRLLPFAANFLQKIGAGESLIWPYVLYFSTYVFQMLAALIPQMANPDQLLKFRNISLPDTSVFQLLKKY</sequence>
<keyword evidence="8" id="KW-1185">Reference proteome</keyword>
<organism evidence="7 8">
    <name type="scientific">Caldithrix abyssi DSM 13497</name>
    <dbReference type="NCBI Taxonomy" id="880073"/>
    <lineage>
        <taxon>Bacteria</taxon>
        <taxon>Pseudomonadati</taxon>
        <taxon>Calditrichota</taxon>
        <taxon>Calditrichia</taxon>
        <taxon>Calditrichales</taxon>
        <taxon>Calditrichaceae</taxon>
        <taxon>Caldithrix</taxon>
    </lineage>
</organism>
<reference evidence="7 8" key="1">
    <citation type="submission" date="2011-09" db="EMBL/GenBank/DDBJ databases">
        <title>The permanent draft genome of Caldithrix abyssi DSM 13497.</title>
        <authorList>
            <consortium name="US DOE Joint Genome Institute (JGI-PGF)"/>
            <person name="Lucas S."/>
            <person name="Han J."/>
            <person name="Lapidus A."/>
            <person name="Bruce D."/>
            <person name="Goodwin L."/>
            <person name="Pitluck S."/>
            <person name="Peters L."/>
            <person name="Kyrpides N."/>
            <person name="Mavromatis K."/>
            <person name="Ivanova N."/>
            <person name="Mikhailova N."/>
            <person name="Chertkov O."/>
            <person name="Detter J.C."/>
            <person name="Tapia R."/>
            <person name="Han C."/>
            <person name="Land M."/>
            <person name="Hauser L."/>
            <person name="Markowitz V."/>
            <person name="Cheng J.-F."/>
            <person name="Hugenholtz P."/>
            <person name="Woyke T."/>
            <person name="Wu D."/>
            <person name="Spring S."/>
            <person name="Brambilla E."/>
            <person name="Klenk H.-P."/>
            <person name="Eisen J.A."/>
        </authorList>
    </citation>
    <scope>NUCLEOTIDE SEQUENCE [LARGE SCALE GENOMIC DNA]</scope>
    <source>
        <strain evidence="7 8">DSM 13497</strain>
    </source>
</reference>
<evidence type="ECO:0000313" key="8">
    <source>
        <dbReference type="Proteomes" id="UP000004671"/>
    </source>
</evidence>
<dbReference type="Pfam" id="PF02674">
    <property type="entry name" value="Colicin_V"/>
    <property type="match status" value="1"/>
</dbReference>
<evidence type="ECO:0000313" key="6">
    <source>
        <dbReference type="EMBL" id="APF18344.1"/>
    </source>
</evidence>
<feature type="transmembrane region" description="Helical" evidence="5">
    <location>
        <begin position="6"/>
        <end position="21"/>
    </location>
</feature>